<evidence type="ECO:0000313" key="6">
    <source>
        <dbReference type="Proteomes" id="UP001321473"/>
    </source>
</evidence>
<organism evidence="5 6">
    <name type="scientific">Amblyomma americanum</name>
    <name type="common">Lone star tick</name>
    <dbReference type="NCBI Taxonomy" id="6943"/>
    <lineage>
        <taxon>Eukaryota</taxon>
        <taxon>Metazoa</taxon>
        <taxon>Ecdysozoa</taxon>
        <taxon>Arthropoda</taxon>
        <taxon>Chelicerata</taxon>
        <taxon>Arachnida</taxon>
        <taxon>Acari</taxon>
        <taxon>Parasitiformes</taxon>
        <taxon>Ixodida</taxon>
        <taxon>Ixodoidea</taxon>
        <taxon>Ixodidae</taxon>
        <taxon>Amblyomminae</taxon>
        <taxon>Amblyomma</taxon>
    </lineage>
</organism>
<feature type="region of interest" description="Disordered" evidence="2">
    <location>
        <begin position="169"/>
        <end position="208"/>
    </location>
</feature>
<sequence>MRNFKLRLLNFEEHYAPTATNELRVSSRWVIEVLKPFQVPKAAAGSQSSRVPGNGRPRAAVEPALQDVCRFEEEMATKGYYRWKPAYFSDYTNVGKDGSIKERKQESTRRPFLRKKKQFPEENLCQLDKGYAPAAKLACDGSGMVARADTALANVERKAFEACWETHRERPPSSSADALPDHWEAPASSGRNLPEEPSSREELHDEKRYNGSRMVARADCTSDTALADVKSEERKEDTSLIGMSMFEFLTSGKSTVKGVPVGVFTLKALDKGLHFGPYHGVKVDVNENGGCTWPVRRCGEFFVVDGRPEERNHWMNDVNYSPSKRRQNLVALLSNGDVYYRTLRNILPNEELLVGYSTSFAKSLLGNPRGPGALKEEDVNLIPLHSLLFACEKCGDLFTTQYNMEMHTRQKHCQSTQGISHCTHCTYTSSRK</sequence>
<feature type="domain" description="C2H2-type" evidence="3">
    <location>
        <begin position="389"/>
        <end position="417"/>
    </location>
</feature>
<evidence type="ECO:0000256" key="1">
    <source>
        <dbReference type="PROSITE-ProRule" id="PRU00042"/>
    </source>
</evidence>
<dbReference type="GO" id="GO:0008276">
    <property type="term" value="F:protein methyltransferase activity"/>
    <property type="evidence" value="ECO:0007669"/>
    <property type="project" value="UniProtKB-ARBA"/>
</dbReference>
<evidence type="ECO:0000256" key="2">
    <source>
        <dbReference type="SAM" id="MobiDB-lite"/>
    </source>
</evidence>
<dbReference type="Proteomes" id="UP001321473">
    <property type="component" value="Unassembled WGS sequence"/>
</dbReference>
<accession>A0AAQ4ESN2</accession>
<gene>
    <name evidence="5" type="ORF">V5799_020935</name>
</gene>
<keyword evidence="1" id="KW-0862">Zinc</keyword>
<dbReference type="Pfam" id="PF21549">
    <property type="entry name" value="PRDM2_PR"/>
    <property type="match status" value="1"/>
</dbReference>
<feature type="domain" description="SET" evidence="4">
    <location>
        <begin position="247"/>
        <end position="357"/>
    </location>
</feature>
<keyword evidence="6" id="KW-1185">Reference proteome</keyword>
<evidence type="ECO:0000259" key="3">
    <source>
        <dbReference type="PROSITE" id="PS50157"/>
    </source>
</evidence>
<keyword evidence="1" id="KW-0479">Metal-binding</keyword>
<dbReference type="GO" id="GO:0008270">
    <property type="term" value="F:zinc ion binding"/>
    <property type="evidence" value="ECO:0007669"/>
    <property type="project" value="UniProtKB-KW"/>
</dbReference>
<dbReference type="Gene3D" id="2.170.270.10">
    <property type="entry name" value="SET domain"/>
    <property type="match status" value="1"/>
</dbReference>
<proteinExistence type="predicted"/>
<dbReference type="PROSITE" id="PS50157">
    <property type="entry name" value="ZINC_FINGER_C2H2_2"/>
    <property type="match status" value="1"/>
</dbReference>
<evidence type="ECO:0000259" key="4">
    <source>
        <dbReference type="PROSITE" id="PS50280"/>
    </source>
</evidence>
<dbReference type="InterPro" id="IPR013087">
    <property type="entry name" value="Znf_C2H2_type"/>
</dbReference>
<dbReference type="PROSITE" id="PS50280">
    <property type="entry name" value="SET"/>
    <property type="match status" value="1"/>
</dbReference>
<protein>
    <submittedName>
        <fullName evidence="5">Uncharacterized protein</fullName>
    </submittedName>
</protein>
<comment type="caution">
    <text evidence="5">The sequence shown here is derived from an EMBL/GenBank/DDBJ whole genome shotgun (WGS) entry which is preliminary data.</text>
</comment>
<evidence type="ECO:0000313" key="5">
    <source>
        <dbReference type="EMBL" id="KAK8777720.1"/>
    </source>
</evidence>
<feature type="compositionally biased region" description="Basic and acidic residues" evidence="2">
    <location>
        <begin position="193"/>
        <end position="208"/>
    </location>
</feature>
<dbReference type="EMBL" id="JARKHS020011529">
    <property type="protein sequence ID" value="KAK8777720.1"/>
    <property type="molecule type" value="Genomic_DNA"/>
</dbReference>
<dbReference type="PROSITE" id="PS00028">
    <property type="entry name" value="ZINC_FINGER_C2H2_1"/>
    <property type="match status" value="1"/>
</dbReference>
<name>A0AAQ4ESN2_AMBAM</name>
<dbReference type="AlphaFoldDB" id="A0AAQ4ESN2"/>
<dbReference type="InterPro" id="IPR001214">
    <property type="entry name" value="SET_dom"/>
</dbReference>
<dbReference type="InterPro" id="IPR046341">
    <property type="entry name" value="SET_dom_sf"/>
</dbReference>
<dbReference type="GO" id="GO:0008170">
    <property type="term" value="F:N-methyltransferase activity"/>
    <property type="evidence" value="ECO:0007669"/>
    <property type="project" value="UniProtKB-ARBA"/>
</dbReference>
<dbReference type="SUPFAM" id="SSF82199">
    <property type="entry name" value="SET domain"/>
    <property type="match status" value="1"/>
</dbReference>
<reference evidence="5 6" key="1">
    <citation type="journal article" date="2023" name="Arcadia Sci">
        <title>De novo assembly of a long-read Amblyomma americanum tick genome.</title>
        <authorList>
            <person name="Chou S."/>
            <person name="Poskanzer K.E."/>
            <person name="Rollins M."/>
            <person name="Thuy-Boun P.S."/>
        </authorList>
    </citation>
    <scope>NUCLEOTIDE SEQUENCE [LARGE SCALE GENOMIC DNA]</scope>
    <source>
        <strain evidence="5">F_SG_1</strain>
        <tissue evidence="5">Salivary glands</tissue>
    </source>
</reference>
<dbReference type="GO" id="GO:0008757">
    <property type="term" value="F:S-adenosylmethionine-dependent methyltransferase activity"/>
    <property type="evidence" value="ECO:0007669"/>
    <property type="project" value="UniProtKB-ARBA"/>
</dbReference>
<keyword evidence="1" id="KW-0863">Zinc-finger</keyword>